<dbReference type="EMBL" id="SSTI01000007">
    <property type="protein sequence ID" value="THG39617.1"/>
    <property type="molecule type" value="Genomic_DNA"/>
</dbReference>
<feature type="transmembrane region" description="Helical" evidence="10">
    <location>
        <begin position="89"/>
        <end position="115"/>
    </location>
</feature>
<dbReference type="EC" id="3.4.23.43" evidence="9"/>
<sequence length="249" mass="25966">MSDLLWPVALATLGAILGSFLATVALRWPAGQSALSGRSMCDGCGRPLSAVDLVPLLSFVGLRGRARCCGATIPALHWQVEAGCAVGGFLAGLVASGAPALLIAGFGWLLVLVVALDATEFWIPDPLPMVIAALGLIASFFLPPPLVERIIGGVAGFTSLWLIGFLYHRVRRVEGLGGADPKLFGAIGLWLGWRMLPPVLLLAALIGLGIVAWRMTTGRAVARDDALPFGAYLALAAYPALLLMVHLGP</sequence>
<dbReference type="EC" id="2.1.1.-" evidence="9"/>
<evidence type="ECO:0000256" key="3">
    <source>
        <dbReference type="ARBA" id="ARBA00022475"/>
    </source>
</evidence>
<keyword evidence="4" id="KW-0997">Cell inner membrane</keyword>
<feature type="transmembrane region" description="Helical" evidence="10">
    <location>
        <begin position="190"/>
        <end position="214"/>
    </location>
</feature>
<evidence type="ECO:0000256" key="9">
    <source>
        <dbReference type="RuleBase" id="RU003794"/>
    </source>
</evidence>
<keyword evidence="9" id="KW-0645">Protease</keyword>
<name>A0ABY2QG84_9SPHN</name>
<feature type="transmembrane region" description="Helical" evidence="10">
    <location>
        <begin position="226"/>
        <end position="247"/>
    </location>
</feature>
<evidence type="ECO:0000256" key="1">
    <source>
        <dbReference type="ARBA" id="ARBA00004429"/>
    </source>
</evidence>
<keyword evidence="9" id="KW-0489">Methyltransferase</keyword>
<dbReference type="Proteomes" id="UP000308038">
    <property type="component" value="Unassembled WGS sequence"/>
</dbReference>
<dbReference type="Gene3D" id="1.20.120.1220">
    <property type="match status" value="1"/>
</dbReference>
<gene>
    <name evidence="13" type="ORF">E5988_10605</name>
</gene>
<feature type="transmembrane region" description="Helical" evidence="10">
    <location>
        <begin position="150"/>
        <end position="170"/>
    </location>
</feature>
<dbReference type="RefSeq" id="WP_136451667.1">
    <property type="nucleotide sequence ID" value="NZ_SSTI01000007.1"/>
</dbReference>
<evidence type="ECO:0000256" key="4">
    <source>
        <dbReference type="ARBA" id="ARBA00022519"/>
    </source>
</evidence>
<evidence type="ECO:0000313" key="13">
    <source>
        <dbReference type="EMBL" id="THG39617.1"/>
    </source>
</evidence>
<accession>A0ABY2QG84</accession>
<dbReference type="Pfam" id="PF06750">
    <property type="entry name" value="A24_N_bact"/>
    <property type="match status" value="1"/>
</dbReference>
<evidence type="ECO:0000256" key="5">
    <source>
        <dbReference type="ARBA" id="ARBA00022692"/>
    </source>
</evidence>
<keyword evidence="9" id="KW-0378">Hydrolase</keyword>
<dbReference type="InterPro" id="IPR010627">
    <property type="entry name" value="Prepilin_pept_A24_N"/>
</dbReference>
<evidence type="ECO:0000259" key="11">
    <source>
        <dbReference type="Pfam" id="PF01478"/>
    </source>
</evidence>
<dbReference type="Pfam" id="PF01478">
    <property type="entry name" value="Peptidase_A24"/>
    <property type="match status" value="1"/>
</dbReference>
<evidence type="ECO:0000313" key="14">
    <source>
        <dbReference type="Proteomes" id="UP000308038"/>
    </source>
</evidence>
<organism evidence="13 14">
    <name type="scientific">Sphingomonas olei</name>
    <dbReference type="NCBI Taxonomy" id="1886787"/>
    <lineage>
        <taxon>Bacteria</taxon>
        <taxon>Pseudomonadati</taxon>
        <taxon>Pseudomonadota</taxon>
        <taxon>Alphaproteobacteria</taxon>
        <taxon>Sphingomonadales</taxon>
        <taxon>Sphingomonadaceae</taxon>
        <taxon>Sphingomonas</taxon>
    </lineage>
</organism>
<proteinExistence type="inferred from homology"/>
<feature type="domain" description="Prepilin peptidase A24 N-terminal" evidence="12">
    <location>
        <begin position="13"/>
        <end position="87"/>
    </location>
</feature>
<evidence type="ECO:0000256" key="10">
    <source>
        <dbReference type="SAM" id="Phobius"/>
    </source>
</evidence>
<comment type="function">
    <text evidence="9">Plays an essential role in type IV pili and type II pseudopili formation by proteolytically removing the leader sequence from substrate proteins and subsequently monomethylating the alpha-amino group of the newly exposed N-terminal phenylalanine.</text>
</comment>
<feature type="transmembrane region" description="Helical" evidence="10">
    <location>
        <begin position="6"/>
        <end position="28"/>
    </location>
</feature>
<keyword evidence="6 10" id="KW-1133">Transmembrane helix</keyword>
<feature type="domain" description="Prepilin type IV endopeptidase peptidase" evidence="11">
    <location>
        <begin position="106"/>
        <end position="210"/>
    </location>
</feature>
<evidence type="ECO:0000256" key="2">
    <source>
        <dbReference type="ARBA" id="ARBA00005801"/>
    </source>
</evidence>
<dbReference type="PANTHER" id="PTHR30487:SF0">
    <property type="entry name" value="PREPILIN LEADER PEPTIDASE_N-METHYLTRANSFERASE-RELATED"/>
    <property type="match status" value="1"/>
</dbReference>
<keyword evidence="9" id="KW-0808">Transferase</keyword>
<reference evidence="13 14" key="1">
    <citation type="submission" date="2019-04" db="EMBL/GenBank/DDBJ databases">
        <title>Microbes associate with the intestines of laboratory mice.</title>
        <authorList>
            <person name="Navarre W."/>
            <person name="Wong E."/>
            <person name="Huang K.C."/>
            <person name="Tropini C."/>
            <person name="Ng K."/>
            <person name="Yu B."/>
        </authorList>
    </citation>
    <scope>NUCLEOTIDE SEQUENCE [LARGE SCALE GENOMIC DNA]</scope>
    <source>
        <strain evidence="13 14">NM83_B4-11</strain>
    </source>
</reference>
<dbReference type="InterPro" id="IPR014032">
    <property type="entry name" value="Peptidase_A24A_bac"/>
</dbReference>
<keyword evidence="5 9" id="KW-0812">Transmembrane</keyword>
<dbReference type="InterPro" id="IPR000045">
    <property type="entry name" value="Prepilin_IV_endopep_pep"/>
</dbReference>
<keyword evidence="3" id="KW-1003">Cell membrane</keyword>
<evidence type="ECO:0000256" key="6">
    <source>
        <dbReference type="ARBA" id="ARBA00022989"/>
    </source>
</evidence>
<protein>
    <recommendedName>
        <fullName evidence="9">Prepilin leader peptidase/N-methyltransferase</fullName>
        <ecNumber evidence="9">2.1.1.-</ecNumber>
        <ecNumber evidence="9">3.4.23.43</ecNumber>
    </recommendedName>
</protein>
<comment type="similarity">
    <text evidence="2 8">Belongs to the peptidase A24 family.</text>
</comment>
<dbReference type="InterPro" id="IPR050882">
    <property type="entry name" value="Prepilin_peptidase/N-MTase"/>
</dbReference>
<keyword evidence="9" id="KW-0511">Multifunctional enzyme</keyword>
<comment type="catalytic activity">
    <reaction evidence="9">
        <text>Typically cleaves a -Gly-|-Phe- bond to release an N-terminal, basic peptide of 5-8 residues from type IV prepilin, and then N-methylates the new N-terminal amino group, the methyl donor being S-adenosyl-L-methionine.</text>
        <dbReference type="EC" id="3.4.23.43"/>
    </reaction>
</comment>
<dbReference type="PANTHER" id="PTHR30487">
    <property type="entry name" value="TYPE 4 PREPILIN-LIKE PROTEINS LEADER PEPTIDE-PROCESSING ENZYME"/>
    <property type="match status" value="1"/>
</dbReference>
<keyword evidence="14" id="KW-1185">Reference proteome</keyword>
<evidence type="ECO:0000256" key="8">
    <source>
        <dbReference type="RuleBase" id="RU003793"/>
    </source>
</evidence>
<comment type="caution">
    <text evidence="13">The sequence shown here is derived from an EMBL/GenBank/DDBJ whole genome shotgun (WGS) entry which is preliminary data.</text>
</comment>
<evidence type="ECO:0000259" key="12">
    <source>
        <dbReference type="Pfam" id="PF06750"/>
    </source>
</evidence>
<keyword evidence="7 10" id="KW-0472">Membrane</keyword>
<evidence type="ECO:0000256" key="7">
    <source>
        <dbReference type="ARBA" id="ARBA00023136"/>
    </source>
</evidence>
<feature type="transmembrane region" description="Helical" evidence="10">
    <location>
        <begin position="127"/>
        <end position="143"/>
    </location>
</feature>
<comment type="subcellular location">
    <subcellularLocation>
        <location evidence="1">Cell inner membrane</location>
        <topology evidence="1">Multi-pass membrane protein</topology>
    </subcellularLocation>
    <subcellularLocation>
        <location evidence="9">Cell membrane</location>
        <topology evidence="9">Multi-pass membrane protein</topology>
    </subcellularLocation>
</comment>
<dbReference type="PRINTS" id="PR00864">
    <property type="entry name" value="PREPILNPTASE"/>
</dbReference>